<evidence type="ECO:0000256" key="2">
    <source>
        <dbReference type="ARBA" id="ARBA00022801"/>
    </source>
</evidence>
<dbReference type="InterPro" id="IPR013780">
    <property type="entry name" value="Glyco_hydro_b"/>
</dbReference>
<dbReference type="CDD" id="cd11333">
    <property type="entry name" value="AmyAc_SI_OligoGlu_DGase"/>
    <property type="match status" value="1"/>
</dbReference>
<evidence type="ECO:0000313" key="7">
    <source>
        <dbReference type="EMBL" id="RHD08042.1"/>
    </source>
</evidence>
<dbReference type="Proteomes" id="UP000284472">
    <property type="component" value="Unassembled WGS sequence"/>
</dbReference>
<dbReference type="Proteomes" id="UP000234891">
    <property type="component" value="Unassembled WGS sequence"/>
</dbReference>
<dbReference type="SUPFAM" id="SSF51445">
    <property type="entry name" value="(Trans)glycosidases"/>
    <property type="match status" value="1"/>
</dbReference>
<dbReference type="InterPro" id="IPR045857">
    <property type="entry name" value="O16G_dom_2"/>
</dbReference>
<dbReference type="PANTHER" id="PTHR10357">
    <property type="entry name" value="ALPHA-AMYLASE FAMILY MEMBER"/>
    <property type="match status" value="1"/>
</dbReference>
<dbReference type="GO" id="GO:0009313">
    <property type="term" value="P:oligosaccharide catabolic process"/>
    <property type="evidence" value="ECO:0007669"/>
    <property type="project" value="TreeGrafter"/>
</dbReference>
<proteinExistence type="inferred from homology"/>
<evidence type="ECO:0000313" key="5">
    <source>
        <dbReference type="EMBL" id="MCB5621050.1"/>
    </source>
</evidence>
<dbReference type="PANTHER" id="PTHR10357:SF184">
    <property type="entry name" value="OLIGO-1,6-GLUCOSIDASE 1"/>
    <property type="match status" value="1"/>
</dbReference>
<dbReference type="FunFam" id="3.90.400.10:FF:000002">
    <property type="entry name" value="Sucrose isomerase"/>
    <property type="match status" value="1"/>
</dbReference>
<keyword evidence="2 6" id="KW-0378">Hydrolase</keyword>
<dbReference type="GO" id="GO:0004556">
    <property type="term" value="F:alpha-amylase activity"/>
    <property type="evidence" value="ECO:0007669"/>
    <property type="project" value="TreeGrafter"/>
</dbReference>
<evidence type="ECO:0000256" key="3">
    <source>
        <dbReference type="ARBA" id="ARBA00023295"/>
    </source>
</evidence>
<dbReference type="InterPro" id="IPR017853">
    <property type="entry name" value="GH"/>
</dbReference>
<dbReference type="EMBL" id="JAJBOM010000051">
    <property type="protein sequence ID" value="MCB5621050.1"/>
    <property type="molecule type" value="Genomic_DNA"/>
</dbReference>
<evidence type="ECO:0000313" key="8">
    <source>
        <dbReference type="Proteomes" id="UP000234891"/>
    </source>
</evidence>
<dbReference type="Pfam" id="PF00128">
    <property type="entry name" value="Alpha-amylase"/>
    <property type="match status" value="1"/>
</dbReference>
<dbReference type="SUPFAM" id="SSF51011">
    <property type="entry name" value="Glycosyl hydrolase domain"/>
    <property type="match status" value="1"/>
</dbReference>
<reference evidence="6 8" key="1">
    <citation type="journal article" date="2017" name="Genome Med.">
        <title>A novel Ruminococcus gnavus clade enriched in inflammatory bowel disease patients.</title>
        <authorList>
            <person name="Hall A.B."/>
            <person name="Yassour M."/>
            <person name="Sauk J."/>
            <person name="Garner A."/>
            <person name="Jiang X."/>
            <person name="Arthur T."/>
            <person name="Lagoudas G.K."/>
            <person name="Vatanen T."/>
            <person name="Fornelos N."/>
            <person name="Wilson R."/>
            <person name="Bertha M."/>
            <person name="Cohen M."/>
            <person name="Garber J."/>
            <person name="Khalili H."/>
            <person name="Gevers D."/>
            <person name="Ananthakrishnan A.N."/>
            <person name="Kugathasan S."/>
            <person name="Lander E.S."/>
            <person name="Blainey P."/>
            <person name="Vlamakis H."/>
            <person name="Xavier R.J."/>
            <person name="Huttenhower C."/>
        </authorList>
    </citation>
    <scope>NUCLEOTIDE SEQUENCE [LARGE SCALE GENOMIC DNA]</scope>
    <source>
        <strain evidence="6 8">RJX1124</strain>
    </source>
</reference>
<evidence type="ECO:0000313" key="9">
    <source>
        <dbReference type="Proteomes" id="UP000284472"/>
    </source>
</evidence>
<dbReference type="InterPro" id="IPR006047">
    <property type="entry name" value="GH13_cat_dom"/>
</dbReference>
<protein>
    <submittedName>
        <fullName evidence="5">Alpha-glucosidase</fullName>
    </submittedName>
    <submittedName>
        <fullName evidence="6">Glucohydrolase</fullName>
    </submittedName>
</protein>
<dbReference type="EMBL" id="NIHS01000059">
    <property type="protein sequence ID" value="PLT68361.1"/>
    <property type="molecule type" value="Genomic_DNA"/>
</dbReference>
<feature type="domain" description="Glycosyl hydrolase family 13 catalytic" evidence="4">
    <location>
        <begin position="13"/>
        <end position="421"/>
    </location>
</feature>
<gene>
    <name evidence="6" type="ORF">CDL26_16210</name>
    <name evidence="7" type="ORF">DW812_04120</name>
    <name evidence="5" type="ORF">LIQ08_18220</name>
</gene>
<evidence type="ECO:0000256" key="1">
    <source>
        <dbReference type="ARBA" id="ARBA00008061"/>
    </source>
</evidence>
<dbReference type="AlphaFoldDB" id="A0A2N5NZP8"/>
<dbReference type="NCBIfam" id="NF008183">
    <property type="entry name" value="PRK10933.1"/>
    <property type="match status" value="1"/>
</dbReference>
<dbReference type="Gene3D" id="3.20.20.80">
    <property type="entry name" value="Glycosidases"/>
    <property type="match status" value="1"/>
</dbReference>
<dbReference type="Proteomes" id="UP001297370">
    <property type="component" value="Unassembled WGS sequence"/>
</dbReference>
<dbReference type="SMART" id="SM00642">
    <property type="entry name" value="Aamy"/>
    <property type="match status" value="1"/>
</dbReference>
<evidence type="ECO:0000313" key="6">
    <source>
        <dbReference type="EMBL" id="PLT68361.1"/>
    </source>
</evidence>
<reference evidence="5" key="3">
    <citation type="submission" date="2021-10" db="EMBL/GenBank/DDBJ databases">
        <title>Collection of gut derived symbiotic bacterial strains cultured from healthy donors.</title>
        <authorList>
            <person name="Lin H."/>
            <person name="Littmann E."/>
            <person name="Claire K."/>
            <person name="Pamer E."/>
        </authorList>
    </citation>
    <scope>NUCLEOTIDE SEQUENCE</scope>
    <source>
        <strain evidence="5">MSK.23.18</strain>
    </source>
</reference>
<sequence>MKKEWWKEAVIYQIYPRSFKDSNGDKIGDIPGIIEKLDYLKDLGVDVVWLSPVYKSPNVDNGYDISDYKSVMEEFGTMEDLECLIREMHKRDLKLMMDIVVNHTSNQHEWFKKSCQPDEDNPYADFYIWRKGKDGGPPNNWGSFFGGSAWEYCEARKMYYLHMFAKEQPDLNWENPNVRHEVEQMMNWWMQKGVDGFRLDVINLIGKDQKFPDGKKQEGELYGDMIPFTHNMPQAHIYIKELNEKVFSKYPMITVGETLETTVEDGKKYSGFKEHELNMIFTFEHMNVDNGSNSKWSAERFKLSKLKSVMNRWQMGLQGNAWNSLYWNNHDQPRVVSRFGNDQEYWEKSAKMLGTCLHMMQGTPYIYQGEEIGMTNDYLEKIEDYEDIESLTSYYQRTEGMGEDPEYMFKCVQKKSRDNARTAMQWDDSEYAGFGDAGCWFTINPNYKTINVKNQINDAESIYSYYKKLIQLRKNYPIIVYGDFHPLYEESEKNYCYIRELGKEKLLVLCSFSEEEQLVELPDEFFGRKGITLISNYDKLIDLNNCIEDEKTVLLKAYEARVIYYN</sequence>
<dbReference type="Gene3D" id="3.90.400.10">
    <property type="entry name" value="Oligo-1,6-glucosidase, Domain 2"/>
    <property type="match status" value="1"/>
</dbReference>
<evidence type="ECO:0000259" key="4">
    <source>
        <dbReference type="SMART" id="SM00642"/>
    </source>
</evidence>
<name>A0A2N5NZP8_MEDGN</name>
<dbReference type="Gene3D" id="2.60.40.1180">
    <property type="entry name" value="Golgi alpha-mannosidase II"/>
    <property type="match status" value="1"/>
</dbReference>
<comment type="similarity">
    <text evidence="1">Belongs to the glycosyl hydrolase 13 family.</text>
</comment>
<comment type="caution">
    <text evidence="6">The sequence shown here is derived from an EMBL/GenBank/DDBJ whole genome shotgun (WGS) entry which is preliminary data.</text>
</comment>
<dbReference type="EMBL" id="QSIR01000004">
    <property type="protein sequence ID" value="RHD08042.1"/>
    <property type="molecule type" value="Genomic_DNA"/>
</dbReference>
<organism evidence="6 8">
    <name type="scientific">Mediterraneibacter gnavus</name>
    <name type="common">Ruminococcus gnavus</name>
    <dbReference type="NCBI Taxonomy" id="33038"/>
    <lineage>
        <taxon>Bacteria</taxon>
        <taxon>Bacillati</taxon>
        <taxon>Bacillota</taxon>
        <taxon>Clostridia</taxon>
        <taxon>Lachnospirales</taxon>
        <taxon>Lachnospiraceae</taxon>
        <taxon>Mediterraneibacter</taxon>
    </lineage>
</organism>
<reference evidence="7 9" key="2">
    <citation type="submission" date="2018-08" db="EMBL/GenBank/DDBJ databases">
        <title>A genome reference for cultivated species of the human gut microbiota.</title>
        <authorList>
            <person name="Zou Y."/>
            <person name="Xue W."/>
            <person name="Luo G."/>
        </authorList>
    </citation>
    <scope>NUCLEOTIDE SEQUENCE [LARGE SCALE GENOMIC DNA]</scope>
    <source>
        <strain evidence="7 9">AM32-6</strain>
    </source>
</reference>
<dbReference type="FunFam" id="3.20.20.80:FF:000064">
    <property type="entry name" value="Oligo-1,6-glucosidase"/>
    <property type="match status" value="2"/>
</dbReference>
<keyword evidence="3" id="KW-0326">Glycosidase</keyword>
<accession>A0A2N5NZP8</accession>
<dbReference type="RefSeq" id="WP_101871621.1">
    <property type="nucleotide sequence ID" value="NZ_JAAIQY010000059.1"/>
</dbReference>